<name>A0A4R5UTN3_9BACT</name>
<evidence type="ECO:0000256" key="1">
    <source>
        <dbReference type="SAM" id="SignalP"/>
    </source>
</evidence>
<protein>
    <recommendedName>
        <fullName evidence="4">Sensor of ECF-type sigma factor</fullName>
    </recommendedName>
</protein>
<proteinExistence type="predicted"/>
<feature type="chain" id="PRO_5020408588" description="Sensor of ECF-type sigma factor" evidence="1">
    <location>
        <begin position="21"/>
        <end position="155"/>
    </location>
</feature>
<evidence type="ECO:0008006" key="4">
    <source>
        <dbReference type="Google" id="ProtNLM"/>
    </source>
</evidence>
<dbReference type="AlphaFoldDB" id="A0A4R5UTN3"/>
<sequence>MKKIILFLSIGLFYSTTLFAQSVDDEITLIQAEFGMEKKQLVEAVMDLPESVAPLFWTVYQQYEAERQLLSRERLLIINNYLENYDSITDELANTLANGILKNDAALAKLHSRYFKRFKKATSARDAAKFLQLDDYIHNTIRNSIQQELPFIDEY</sequence>
<reference evidence="2 3" key="1">
    <citation type="submission" date="2019-03" db="EMBL/GenBank/DDBJ databases">
        <title>Algoriphagus aquimaris sp. nov., isolated form marine sediment in Pohang, Korea.</title>
        <authorList>
            <person name="Kim J."/>
            <person name="Yoon S.-H."/>
            <person name="Lee S.-S."/>
        </authorList>
    </citation>
    <scope>NUCLEOTIDE SEQUENCE [LARGE SCALE GENOMIC DNA]</scope>
    <source>
        <strain evidence="2 3">F21</strain>
    </source>
</reference>
<keyword evidence="1" id="KW-0732">Signal</keyword>
<comment type="caution">
    <text evidence="2">The sequence shown here is derived from an EMBL/GenBank/DDBJ whole genome shotgun (WGS) entry which is preliminary data.</text>
</comment>
<evidence type="ECO:0000313" key="3">
    <source>
        <dbReference type="Proteomes" id="UP000295438"/>
    </source>
</evidence>
<organism evidence="2 3">
    <name type="scientific">Algoriphagus formosus</name>
    <dbReference type="NCBI Taxonomy" id="2007308"/>
    <lineage>
        <taxon>Bacteria</taxon>
        <taxon>Pseudomonadati</taxon>
        <taxon>Bacteroidota</taxon>
        <taxon>Cytophagia</taxon>
        <taxon>Cytophagales</taxon>
        <taxon>Cyclobacteriaceae</taxon>
        <taxon>Algoriphagus</taxon>
    </lineage>
</organism>
<dbReference type="RefSeq" id="WP_133391334.1">
    <property type="nucleotide sequence ID" value="NZ_SMUW01000036.1"/>
</dbReference>
<evidence type="ECO:0000313" key="2">
    <source>
        <dbReference type="EMBL" id="TDK42509.1"/>
    </source>
</evidence>
<dbReference type="EMBL" id="SMUW01000036">
    <property type="protein sequence ID" value="TDK42509.1"/>
    <property type="molecule type" value="Genomic_DNA"/>
</dbReference>
<accession>A0A4R5UTN3</accession>
<dbReference type="Proteomes" id="UP000295438">
    <property type="component" value="Unassembled WGS sequence"/>
</dbReference>
<keyword evidence="3" id="KW-1185">Reference proteome</keyword>
<feature type="signal peptide" evidence="1">
    <location>
        <begin position="1"/>
        <end position="20"/>
    </location>
</feature>
<gene>
    <name evidence="2" type="ORF">E1898_13750</name>
</gene>